<sequence>MAEKQTPAEPTINEEVATNRALEQGLGVGARELAAIHESGAEGTLERDLDEGGEPANEAAQVSDAGRSASVLDRKGV</sequence>
<dbReference type="Proteomes" id="UP001363460">
    <property type="component" value="Chromosome"/>
</dbReference>
<gene>
    <name evidence="2" type="ORF">V8J38_13655</name>
</gene>
<keyword evidence="3" id="KW-1185">Reference proteome</keyword>
<proteinExistence type="predicted"/>
<feature type="region of interest" description="Disordered" evidence="1">
    <location>
        <begin position="1"/>
        <end position="20"/>
    </location>
</feature>
<accession>A0ABZ2IF83</accession>
<dbReference type="RefSeq" id="WP_291778025.1">
    <property type="nucleotide sequence ID" value="NZ_CP146369.1"/>
</dbReference>
<evidence type="ECO:0000256" key="1">
    <source>
        <dbReference type="SAM" id="MobiDB-lite"/>
    </source>
</evidence>
<evidence type="ECO:0000313" key="2">
    <source>
        <dbReference type="EMBL" id="WWT54276.1"/>
    </source>
</evidence>
<evidence type="ECO:0000313" key="3">
    <source>
        <dbReference type="Proteomes" id="UP001363460"/>
    </source>
</evidence>
<name>A0ABZ2IF83_9CAUL</name>
<dbReference type="EMBL" id="CP146369">
    <property type="protein sequence ID" value="WWT54276.1"/>
    <property type="molecule type" value="Genomic_DNA"/>
</dbReference>
<reference evidence="2 3" key="1">
    <citation type="submission" date="2024-02" db="EMBL/GenBank/DDBJ databases">
        <title>Distribution and functional of Brevundimonas-related endobacteria within Verticillium dahliae.</title>
        <authorList>
            <person name="Zeng H."/>
        </authorList>
    </citation>
    <scope>NUCLEOTIDE SEQUENCE [LARGE SCALE GENOMIC DNA]</scope>
    <source>
        <strain evidence="2 3">TRM 44200</strain>
    </source>
</reference>
<organism evidence="2 3">
    <name type="scientific">Brevundimonas olei</name>
    <dbReference type="NCBI Taxonomy" id="657642"/>
    <lineage>
        <taxon>Bacteria</taxon>
        <taxon>Pseudomonadati</taxon>
        <taxon>Pseudomonadota</taxon>
        <taxon>Alphaproteobacteria</taxon>
        <taxon>Caulobacterales</taxon>
        <taxon>Caulobacteraceae</taxon>
        <taxon>Brevundimonas</taxon>
    </lineage>
</organism>
<feature type="region of interest" description="Disordered" evidence="1">
    <location>
        <begin position="37"/>
        <end position="77"/>
    </location>
</feature>
<protein>
    <submittedName>
        <fullName evidence="2">Uncharacterized protein</fullName>
    </submittedName>
</protein>